<feature type="signal peptide" evidence="8">
    <location>
        <begin position="1"/>
        <end position="22"/>
    </location>
</feature>
<dbReference type="OrthoDB" id="9785497at2"/>
<keyword evidence="11" id="KW-1185">Reference proteome</keyword>
<sequence>MDRRMFLTTTTAFALAAPMARAAAGFEVSLSEAEWRKRLTDAEYTVMREMGTERAFSSPLNEIKASGTYHCKGCDQALYSSETKFESGTGWPSFWAPLQNAVGTKPDRGLFTTRTEVHCDRCGSHMGHVFDDGPQPTGQRYCMNGIAMRFEPAGSGEALAG</sequence>
<feature type="chain" id="PRO_5011005296" description="peptide-methionine (R)-S-oxide reductase" evidence="8">
    <location>
        <begin position="23"/>
        <end position="161"/>
    </location>
</feature>
<dbReference type="EC" id="1.8.4.12" evidence="3"/>
<evidence type="ECO:0000256" key="4">
    <source>
        <dbReference type="ARBA" id="ARBA00022723"/>
    </source>
</evidence>
<dbReference type="GO" id="GO:0033743">
    <property type="term" value="F:peptide-methionine (R)-S-oxide reductase activity"/>
    <property type="evidence" value="ECO:0007669"/>
    <property type="project" value="UniProtKB-EC"/>
</dbReference>
<dbReference type="Proteomes" id="UP000193870">
    <property type="component" value="Unassembled WGS sequence"/>
</dbReference>
<evidence type="ECO:0000256" key="8">
    <source>
        <dbReference type="SAM" id="SignalP"/>
    </source>
</evidence>
<reference evidence="10 11" key="1">
    <citation type="submission" date="2017-03" db="EMBL/GenBank/DDBJ databases">
        <authorList>
            <person name="Afonso C.L."/>
            <person name="Miller P.J."/>
            <person name="Scott M.A."/>
            <person name="Spackman E."/>
            <person name="Goraichik I."/>
            <person name="Dimitrov K.M."/>
            <person name="Suarez D.L."/>
            <person name="Swayne D.E."/>
        </authorList>
    </citation>
    <scope>NUCLEOTIDE SEQUENCE [LARGE SCALE GENOMIC DNA]</scope>
    <source>
        <strain evidence="10 11">CECT 7066</strain>
    </source>
</reference>
<evidence type="ECO:0000313" key="10">
    <source>
        <dbReference type="EMBL" id="SLN22964.1"/>
    </source>
</evidence>
<dbReference type="NCBIfam" id="TIGR00357">
    <property type="entry name" value="peptide-methionine (R)-S-oxide reductase MsrB"/>
    <property type="match status" value="1"/>
</dbReference>
<dbReference type="EMBL" id="FWFV01000002">
    <property type="protein sequence ID" value="SLN22964.1"/>
    <property type="molecule type" value="Genomic_DNA"/>
</dbReference>
<evidence type="ECO:0000313" key="11">
    <source>
        <dbReference type="Proteomes" id="UP000193870"/>
    </source>
</evidence>
<gene>
    <name evidence="10" type="primary">msrB_1</name>
    <name evidence="10" type="ORF">PAM7066_00776</name>
</gene>
<evidence type="ECO:0000256" key="1">
    <source>
        <dbReference type="ARBA" id="ARBA00001947"/>
    </source>
</evidence>
<dbReference type="InterPro" id="IPR011057">
    <property type="entry name" value="Mss4-like_sf"/>
</dbReference>
<dbReference type="Pfam" id="PF01641">
    <property type="entry name" value="SelR"/>
    <property type="match status" value="1"/>
</dbReference>
<dbReference type="InterPro" id="IPR028427">
    <property type="entry name" value="Met_Sox_Rdtase_MsrB"/>
</dbReference>
<dbReference type="PANTHER" id="PTHR10173">
    <property type="entry name" value="METHIONINE SULFOXIDE REDUCTASE"/>
    <property type="match status" value="1"/>
</dbReference>
<comment type="catalytic activity">
    <reaction evidence="7">
        <text>L-methionyl-[protein] + [thioredoxin]-disulfide + H2O = L-methionyl-(R)-S-oxide-[protein] + [thioredoxin]-dithiol</text>
        <dbReference type="Rhea" id="RHEA:24164"/>
        <dbReference type="Rhea" id="RHEA-COMP:10698"/>
        <dbReference type="Rhea" id="RHEA-COMP:10700"/>
        <dbReference type="Rhea" id="RHEA-COMP:12313"/>
        <dbReference type="Rhea" id="RHEA-COMP:12314"/>
        <dbReference type="ChEBI" id="CHEBI:15377"/>
        <dbReference type="ChEBI" id="CHEBI:16044"/>
        <dbReference type="ChEBI" id="CHEBI:29950"/>
        <dbReference type="ChEBI" id="CHEBI:45764"/>
        <dbReference type="ChEBI" id="CHEBI:50058"/>
        <dbReference type="EC" id="1.8.4.12"/>
    </reaction>
</comment>
<keyword evidence="4" id="KW-0479">Metal-binding</keyword>
<keyword evidence="5" id="KW-0862">Zinc</keyword>
<dbReference type="SUPFAM" id="SSF51316">
    <property type="entry name" value="Mss4-like"/>
    <property type="match status" value="1"/>
</dbReference>
<evidence type="ECO:0000256" key="5">
    <source>
        <dbReference type="ARBA" id="ARBA00022833"/>
    </source>
</evidence>
<accession>A0A1Y5RR29</accession>
<feature type="domain" description="MsrB" evidence="9">
    <location>
        <begin position="32"/>
        <end position="153"/>
    </location>
</feature>
<organism evidence="10 11">
    <name type="scientific">Palleronia marisminoris</name>
    <dbReference type="NCBI Taxonomy" id="315423"/>
    <lineage>
        <taxon>Bacteria</taxon>
        <taxon>Pseudomonadati</taxon>
        <taxon>Pseudomonadota</taxon>
        <taxon>Alphaproteobacteria</taxon>
        <taxon>Rhodobacterales</taxon>
        <taxon>Roseobacteraceae</taxon>
        <taxon>Palleronia</taxon>
    </lineage>
</organism>
<evidence type="ECO:0000256" key="7">
    <source>
        <dbReference type="ARBA" id="ARBA00048488"/>
    </source>
</evidence>
<comment type="similarity">
    <text evidence="2">Belongs to the MsrB Met sulfoxide reductase family.</text>
</comment>
<protein>
    <recommendedName>
        <fullName evidence="3">peptide-methionine (R)-S-oxide reductase</fullName>
        <ecNumber evidence="3">1.8.4.12</ecNumber>
    </recommendedName>
</protein>
<dbReference type="AlphaFoldDB" id="A0A1Y5RR29"/>
<proteinExistence type="inferred from homology"/>
<dbReference type="GO" id="GO:0030091">
    <property type="term" value="P:protein repair"/>
    <property type="evidence" value="ECO:0007669"/>
    <property type="project" value="InterPro"/>
</dbReference>
<dbReference type="GO" id="GO:0006979">
    <property type="term" value="P:response to oxidative stress"/>
    <property type="evidence" value="ECO:0007669"/>
    <property type="project" value="InterPro"/>
</dbReference>
<evidence type="ECO:0000259" key="9">
    <source>
        <dbReference type="PROSITE" id="PS51790"/>
    </source>
</evidence>
<evidence type="ECO:0000256" key="3">
    <source>
        <dbReference type="ARBA" id="ARBA00012499"/>
    </source>
</evidence>
<dbReference type="Gene3D" id="2.170.150.20">
    <property type="entry name" value="Peptide methionine sulfoxide reductase"/>
    <property type="match status" value="1"/>
</dbReference>
<keyword evidence="6 10" id="KW-0560">Oxidoreductase</keyword>
<evidence type="ECO:0000256" key="6">
    <source>
        <dbReference type="ARBA" id="ARBA00023002"/>
    </source>
</evidence>
<dbReference type="STRING" id="315423.SAMN04488020_102505"/>
<dbReference type="RefSeq" id="WP_085852824.1">
    <property type="nucleotide sequence ID" value="NZ_FOPF01000002.1"/>
</dbReference>
<comment type="cofactor">
    <cofactor evidence="1">
        <name>Zn(2+)</name>
        <dbReference type="ChEBI" id="CHEBI:29105"/>
    </cofactor>
</comment>
<keyword evidence="8" id="KW-0732">Signal</keyword>
<dbReference type="GO" id="GO:0046872">
    <property type="term" value="F:metal ion binding"/>
    <property type="evidence" value="ECO:0007669"/>
    <property type="project" value="UniProtKB-KW"/>
</dbReference>
<dbReference type="GO" id="GO:0005737">
    <property type="term" value="C:cytoplasm"/>
    <property type="evidence" value="ECO:0007669"/>
    <property type="project" value="TreeGrafter"/>
</dbReference>
<evidence type="ECO:0000256" key="2">
    <source>
        <dbReference type="ARBA" id="ARBA00007174"/>
    </source>
</evidence>
<name>A0A1Y5RR29_9RHOB</name>
<dbReference type="InterPro" id="IPR002579">
    <property type="entry name" value="Met_Sox_Rdtase_MsrB_dom"/>
</dbReference>
<dbReference type="FunFam" id="2.170.150.20:FF:000001">
    <property type="entry name" value="Peptide methionine sulfoxide reductase MsrB"/>
    <property type="match status" value="1"/>
</dbReference>
<dbReference type="PROSITE" id="PS51790">
    <property type="entry name" value="MSRB"/>
    <property type="match status" value="1"/>
</dbReference>
<dbReference type="PANTHER" id="PTHR10173:SF57">
    <property type="entry name" value="PEPTIDE-METHIONINE (R)-S-OXIDE REDUCTASE"/>
    <property type="match status" value="1"/>
</dbReference>